<dbReference type="InterPro" id="IPR042274">
    <property type="entry name" value="YycH/YycI_2"/>
</dbReference>
<dbReference type="OrthoDB" id="1696612at2"/>
<dbReference type="Proteomes" id="UP000198718">
    <property type="component" value="Unassembled WGS sequence"/>
</dbReference>
<keyword evidence="1" id="KW-0812">Transmembrane</keyword>
<dbReference type="RefSeq" id="WP_090554478.1">
    <property type="nucleotide sequence ID" value="NZ_FNFP01000009.1"/>
</dbReference>
<reference evidence="3 4" key="1">
    <citation type="submission" date="2016-10" db="EMBL/GenBank/DDBJ databases">
        <authorList>
            <person name="de Groot N.N."/>
        </authorList>
    </citation>
    <scope>NUCLEOTIDE SEQUENCE [LARGE SCALE GENOMIC DNA]</scope>
    <source>
        <strain evidence="3 4">DSM 18346</strain>
    </source>
</reference>
<organism evidence="3 4">
    <name type="scientific">Natronincola ferrireducens</name>
    <dbReference type="NCBI Taxonomy" id="393762"/>
    <lineage>
        <taxon>Bacteria</taxon>
        <taxon>Bacillati</taxon>
        <taxon>Bacillota</taxon>
        <taxon>Clostridia</taxon>
        <taxon>Peptostreptococcales</taxon>
        <taxon>Natronincolaceae</taxon>
        <taxon>Natronincola</taxon>
    </lineage>
</organism>
<dbReference type="EMBL" id="FNFP01000009">
    <property type="protein sequence ID" value="SDL13962.1"/>
    <property type="molecule type" value="Genomic_DNA"/>
</dbReference>
<dbReference type="AlphaFoldDB" id="A0A1G9HM52"/>
<protein>
    <submittedName>
        <fullName evidence="3">YycH protein</fullName>
    </submittedName>
</protein>
<dbReference type="Pfam" id="PF07435">
    <property type="entry name" value="YycH"/>
    <property type="match status" value="1"/>
</dbReference>
<evidence type="ECO:0000313" key="3">
    <source>
        <dbReference type="EMBL" id="SDL13962.1"/>
    </source>
</evidence>
<evidence type="ECO:0000256" key="1">
    <source>
        <dbReference type="SAM" id="Phobius"/>
    </source>
</evidence>
<sequence>MNREKTKTLILAMLVIMSIIFTQKIWFYSPINLLQSKDSFKQKQLTEIIEIRNQIVAPQRAVISFGNSYYTVVYSDIDKVWRKTKGILDHYFSRESEVQPTTHEKYKEISRLKSIELEFGENIPSALIASVFDTMDNKIVSNIKEINKILIPTLNRGVIYIVGEEENIYEVRLEGYQEDKQLLTFVDQIQGSHYIKYYPLFIDVENYTVMPLSYQELTPQVFVKSEIDVNNEQAVMETAKTFFDENLDFVKTIRETSGAIVFMYGYGEKGVRINNRGRLEYSEDIGSIASTNVVAALDAAIDFVLKHGGFPEGTYLKEIRAQNKGYYFGFGYRIEGLPIVLNTSNMTHPIEIEVYGNKVKSYRTLIRAKMEFPNAFINNSMLLPQKIIEDNISLLKSDYLLDTKEKEIKEEEVLSYIERNITRAEIVYYDTLKDTEKHLILPAWKIKINKRIYYFNGYDGKLLNSSLVN</sequence>
<evidence type="ECO:0000259" key="2">
    <source>
        <dbReference type="Pfam" id="PF07435"/>
    </source>
</evidence>
<keyword evidence="1" id="KW-1133">Transmembrane helix</keyword>
<gene>
    <name evidence="3" type="ORF">SAMN05660472_02678</name>
</gene>
<feature type="transmembrane region" description="Helical" evidence="1">
    <location>
        <begin position="9"/>
        <end position="28"/>
    </location>
</feature>
<dbReference type="STRING" id="393762.SAMN05660472_02678"/>
<keyword evidence="4" id="KW-1185">Reference proteome</keyword>
<dbReference type="Gene3D" id="3.30.310.160">
    <property type="entry name" value="YycH protein, domain 2"/>
    <property type="match status" value="1"/>
</dbReference>
<keyword evidence="1" id="KW-0472">Membrane</keyword>
<feature type="domain" description="Regulatory protein YycH" evidence="2">
    <location>
        <begin position="4"/>
        <end position="362"/>
    </location>
</feature>
<accession>A0A1G9HM52</accession>
<evidence type="ECO:0000313" key="4">
    <source>
        <dbReference type="Proteomes" id="UP000198718"/>
    </source>
</evidence>
<name>A0A1G9HM52_9FIRM</name>
<proteinExistence type="predicted"/>
<dbReference type="InterPro" id="IPR009996">
    <property type="entry name" value="YycH"/>
</dbReference>